<comment type="subcellular location">
    <subcellularLocation>
        <location evidence="1">Mitochondrion</location>
    </subcellularLocation>
</comment>
<keyword evidence="4" id="KW-0813">Transport</keyword>
<feature type="compositionally biased region" description="Basic residues" evidence="14">
    <location>
        <begin position="404"/>
        <end position="418"/>
    </location>
</feature>
<evidence type="ECO:0000256" key="14">
    <source>
        <dbReference type="SAM" id="MobiDB-lite"/>
    </source>
</evidence>
<dbReference type="Pfam" id="PF00023">
    <property type="entry name" value="Ank"/>
    <property type="match status" value="1"/>
</dbReference>
<evidence type="ECO:0000256" key="8">
    <source>
        <dbReference type="ARBA" id="ARBA00023121"/>
    </source>
</evidence>
<dbReference type="InterPro" id="IPR037239">
    <property type="entry name" value="OSBP_sf"/>
</dbReference>
<dbReference type="GO" id="GO:0006869">
    <property type="term" value="P:lipid transport"/>
    <property type="evidence" value="ECO:0007669"/>
    <property type="project" value="UniProtKB-KW"/>
</dbReference>
<dbReference type="Gene3D" id="3.30.2180.10">
    <property type="entry name" value="ATP12-like"/>
    <property type="match status" value="1"/>
</dbReference>
<dbReference type="GO" id="GO:0034727">
    <property type="term" value="P:piecemeal microautophagy of the nucleus"/>
    <property type="evidence" value="ECO:0007669"/>
    <property type="project" value="TreeGrafter"/>
</dbReference>
<feature type="repeat" description="ANK" evidence="11">
    <location>
        <begin position="594"/>
        <end position="626"/>
    </location>
</feature>
<dbReference type="FunFam" id="1.25.40.20:FF:000281">
    <property type="entry name" value="Oxysterol binding protein (Osh1)"/>
    <property type="match status" value="1"/>
</dbReference>
<feature type="domain" description="PH" evidence="15">
    <location>
        <begin position="789"/>
        <end position="884"/>
    </location>
</feature>
<evidence type="ECO:0000259" key="15">
    <source>
        <dbReference type="PROSITE" id="PS50003"/>
    </source>
</evidence>
<dbReference type="SUPFAM" id="SSF48403">
    <property type="entry name" value="Ankyrin repeat"/>
    <property type="match status" value="1"/>
</dbReference>
<feature type="region of interest" description="Disordered" evidence="14">
    <location>
        <begin position="388"/>
        <end position="504"/>
    </location>
</feature>
<dbReference type="PANTHER" id="PTHR10972">
    <property type="entry name" value="OXYSTEROL-BINDING PROTEIN-RELATED"/>
    <property type="match status" value="1"/>
</dbReference>
<dbReference type="InterPro" id="IPR000648">
    <property type="entry name" value="Oxysterol-bd"/>
</dbReference>
<evidence type="ECO:0000256" key="6">
    <source>
        <dbReference type="ARBA" id="ARBA00022946"/>
    </source>
</evidence>
<dbReference type="InterPro" id="IPR036770">
    <property type="entry name" value="Ankyrin_rpt-contain_sf"/>
</dbReference>
<proteinExistence type="inferred from homology"/>
<feature type="repeat" description="ANK" evidence="11">
    <location>
        <begin position="701"/>
        <end position="733"/>
    </location>
</feature>
<evidence type="ECO:0000256" key="13">
    <source>
        <dbReference type="SAM" id="Coils"/>
    </source>
</evidence>
<dbReference type="InterPro" id="IPR002110">
    <property type="entry name" value="Ankyrin_rpt"/>
</dbReference>
<dbReference type="Pfam" id="PF07542">
    <property type="entry name" value="ATP12"/>
    <property type="match status" value="1"/>
</dbReference>
<dbReference type="Gene3D" id="3.30.70.3490">
    <property type="match status" value="1"/>
</dbReference>
<dbReference type="Gene3D" id="1.10.3580.10">
    <property type="entry name" value="ATP12 ATPase"/>
    <property type="match status" value="1"/>
</dbReference>
<evidence type="ECO:0000256" key="4">
    <source>
        <dbReference type="ARBA" id="ARBA00022448"/>
    </source>
</evidence>
<organism evidence="16 17">
    <name type="scientific">Setomelanomma holmii</name>
    <dbReference type="NCBI Taxonomy" id="210430"/>
    <lineage>
        <taxon>Eukaryota</taxon>
        <taxon>Fungi</taxon>
        <taxon>Dikarya</taxon>
        <taxon>Ascomycota</taxon>
        <taxon>Pezizomycotina</taxon>
        <taxon>Dothideomycetes</taxon>
        <taxon>Pleosporomycetidae</taxon>
        <taxon>Pleosporales</taxon>
        <taxon>Pleosporineae</taxon>
        <taxon>Phaeosphaeriaceae</taxon>
        <taxon>Setomelanomma</taxon>
    </lineage>
</organism>
<dbReference type="GO" id="GO:0005829">
    <property type="term" value="C:cytosol"/>
    <property type="evidence" value="ECO:0007669"/>
    <property type="project" value="TreeGrafter"/>
</dbReference>
<feature type="compositionally biased region" description="Polar residues" evidence="14">
    <location>
        <begin position="472"/>
        <end position="484"/>
    </location>
</feature>
<comment type="caution">
    <text evidence="16">The sequence shown here is derived from an EMBL/GenBank/DDBJ whole genome shotgun (WGS) entry which is preliminary data.</text>
</comment>
<dbReference type="GO" id="GO:0005739">
    <property type="term" value="C:mitochondrion"/>
    <property type="evidence" value="ECO:0007669"/>
    <property type="project" value="UniProtKB-SubCell"/>
</dbReference>
<feature type="region of interest" description="Disordered" evidence="14">
    <location>
        <begin position="38"/>
        <end position="63"/>
    </location>
</feature>
<dbReference type="PROSITE" id="PS50003">
    <property type="entry name" value="PH_DOMAIN"/>
    <property type="match status" value="1"/>
</dbReference>
<dbReference type="SUPFAM" id="SSF160909">
    <property type="entry name" value="ATP12-like"/>
    <property type="match status" value="1"/>
</dbReference>
<comment type="similarity">
    <text evidence="3 12">Belongs to the OSBP family.</text>
</comment>
<reference evidence="16" key="1">
    <citation type="journal article" date="2020" name="Stud. Mycol.">
        <title>101 Dothideomycetes genomes: a test case for predicting lifestyles and emergence of pathogens.</title>
        <authorList>
            <person name="Haridas S."/>
            <person name="Albert R."/>
            <person name="Binder M."/>
            <person name="Bloem J."/>
            <person name="Labutti K."/>
            <person name="Salamov A."/>
            <person name="Andreopoulos B."/>
            <person name="Baker S."/>
            <person name="Barry K."/>
            <person name="Bills G."/>
            <person name="Bluhm B."/>
            <person name="Cannon C."/>
            <person name="Castanera R."/>
            <person name="Culley D."/>
            <person name="Daum C."/>
            <person name="Ezra D."/>
            <person name="Gonzalez J."/>
            <person name="Henrissat B."/>
            <person name="Kuo A."/>
            <person name="Liang C."/>
            <person name="Lipzen A."/>
            <person name="Lutzoni F."/>
            <person name="Magnuson J."/>
            <person name="Mondo S."/>
            <person name="Nolan M."/>
            <person name="Ohm R."/>
            <person name="Pangilinan J."/>
            <person name="Park H.-J."/>
            <person name="Ramirez L."/>
            <person name="Alfaro M."/>
            <person name="Sun H."/>
            <person name="Tritt A."/>
            <person name="Yoshinaga Y."/>
            <person name="Zwiers L.-H."/>
            <person name="Turgeon B."/>
            <person name="Goodwin S."/>
            <person name="Spatafora J."/>
            <person name="Crous P."/>
            <person name="Grigoriev I."/>
        </authorList>
    </citation>
    <scope>NUCLEOTIDE SEQUENCE</scope>
    <source>
        <strain evidence="16">CBS 110217</strain>
    </source>
</reference>
<dbReference type="Proteomes" id="UP000799777">
    <property type="component" value="Unassembled WGS sequence"/>
</dbReference>
<evidence type="ECO:0000256" key="11">
    <source>
        <dbReference type="PROSITE-ProRule" id="PRU00023"/>
    </source>
</evidence>
<feature type="compositionally biased region" description="Polar residues" evidence="14">
    <location>
        <begin position="422"/>
        <end position="454"/>
    </location>
</feature>
<dbReference type="SUPFAM" id="SSF50729">
    <property type="entry name" value="PH domain-like"/>
    <property type="match status" value="1"/>
</dbReference>
<keyword evidence="9" id="KW-0496">Mitochondrion</keyword>
<evidence type="ECO:0000256" key="3">
    <source>
        <dbReference type="ARBA" id="ARBA00008842"/>
    </source>
</evidence>
<keyword evidence="6" id="KW-0809">Transit peptide</keyword>
<evidence type="ECO:0000256" key="1">
    <source>
        <dbReference type="ARBA" id="ARBA00004173"/>
    </source>
</evidence>
<dbReference type="GO" id="GO:0097038">
    <property type="term" value="C:perinuclear endoplasmic reticulum"/>
    <property type="evidence" value="ECO:0007669"/>
    <property type="project" value="TreeGrafter"/>
</dbReference>
<dbReference type="PROSITE" id="PS50088">
    <property type="entry name" value="ANK_REPEAT"/>
    <property type="match status" value="2"/>
</dbReference>
<dbReference type="OrthoDB" id="1854502at2759"/>
<keyword evidence="5" id="KW-0597">Phosphoprotein</keyword>
<dbReference type="Pfam" id="PF01237">
    <property type="entry name" value="Oxysterol_BP"/>
    <property type="match status" value="1"/>
</dbReference>
<dbReference type="GO" id="GO:0006897">
    <property type="term" value="P:endocytosis"/>
    <property type="evidence" value="ECO:0007669"/>
    <property type="project" value="TreeGrafter"/>
</dbReference>
<evidence type="ECO:0000256" key="12">
    <source>
        <dbReference type="RuleBase" id="RU003844"/>
    </source>
</evidence>
<feature type="coiled-coil region" evidence="13">
    <location>
        <begin position="1093"/>
        <end position="1134"/>
    </location>
</feature>
<accession>A0A9P4H662</accession>
<keyword evidence="11" id="KW-0040">ANK repeat</keyword>
<dbReference type="InterPro" id="IPR018494">
    <property type="entry name" value="Oxysterol-bd_CS"/>
</dbReference>
<dbReference type="SMART" id="SM00248">
    <property type="entry name" value="ANK"/>
    <property type="match status" value="3"/>
</dbReference>
<dbReference type="EMBL" id="ML978207">
    <property type="protein sequence ID" value="KAF2028883.1"/>
    <property type="molecule type" value="Genomic_DNA"/>
</dbReference>
<dbReference type="InterPro" id="IPR023335">
    <property type="entry name" value="ATP12_ortho_dom_sf"/>
</dbReference>
<dbReference type="GO" id="GO:0032934">
    <property type="term" value="F:sterol binding"/>
    <property type="evidence" value="ECO:0007669"/>
    <property type="project" value="TreeGrafter"/>
</dbReference>
<comment type="similarity">
    <text evidence="2">Belongs to the ATP12 family.</text>
</comment>
<dbReference type="Gene3D" id="1.25.40.20">
    <property type="entry name" value="Ankyrin repeat-containing domain"/>
    <property type="match status" value="2"/>
</dbReference>
<dbReference type="Pfam" id="PF00169">
    <property type="entry name" value="PH"/>
    <property type="match status" value="1"/>
</dbReference>
<feature type="region of interest" description="Disordered" evidence="14">
    <location>
        <begin position="530"/>
        <end position="551"/>
    </location>
</feature>
<evidence type="ECO:0000256" key="7">
    <source>
        <dbReference type="ARBA" id="ARBA00023055"/>
    </source>
</evidence>
<name>A0A9P4H662_9PLEO</name>
<dbReference type="GO" id="GO:0006887">
    <property type="term" value="P:exocytosis"/>
    <property type="evidence" value="ECO:0007669"/>
    <property type="project" value="TreeGrafter"/>
</dbReference>
<dbReference type="Gene3D" id="2.30.29.30">
    <property type="entry name" value="Pleckstrin-homology domain (PH domain)/Phosphotyrosine-binding domain (PTB)"/>
    <property type="match status" value="1"/>
</dbReference>
<dbReference type="GO" id="GO:0030011">
    <property type="term" value="P:maintenance of cell polarity"/>
    <property type="evidence" value="ECO:0007669"/>
    <property type="project" value="TreeGrafter"/>
</dbReference>
<evidence type="ECO:0000256" key="9">
    <source>
        <dbReference type="ARBA" id="ARBA00023128"/>
    </source>
</evidence>
<feature type="compositionally biased region" description="Polar residues" evidence="14">
    <location>
        <begin position="911"/>
        <end position="931"/>
    </location>
</feature>
<keyword evidence="7" id="KW-0445">Lipid transport</keyword>
<evidence type="ECO:0000256" key="5">
    <source>
        <dbReference type="ARBA" id="ARBA00022553"/>
    </source>
</evidence>
<evidence type="ECO:0000313" key="17">
    <source>
        <dbReference type="Proteomes" id="UP000799777"/>
    </source>
</evidence>
<dbReference type="PROSITE" id="PS50297">
    <property type="entry name" value="ANK_REP_REGION"/>
    <property type="match status" value="2"/>
</dbReference>
<keyword evidence="8" id="KW-0446">Lipid-binding</keyword>
<feature type="compositionally biased region" description="Pro residues" evidence="14">
    <location>
        <begin position="38"/>
        <end position="54"/>
    </location>
</feature>
<feature type="region of interest" description="Disordered" evidence="14">
    <location>
        <begin position="908"/>
        <end position="1005"/>
    </location>
</feature>
<keyword evidence="17" id="KW-1185">Reference proteome</keyword>
<dbReference type="Gene3D" id="2.40.160.120">
    <property type="match status" value="2"/>
</dbReference>
<dbReference type="InterPro" id="IPR011993">
    <property type="entry name" value="PH-like_dom_sf"/>
</dbReference>
<dbReference type="GO" id="GO:0005886">
    <property type="term" value="C:plasma membrane"/>
    <property type="evidence" value="ECO:0007669"/>
    <property type="project" value="TreeGrafter"/>
</dbReference>
<dbReference type="PROSITE" id="PS01013">
    <property type="entry name" value="OSBP"/>
    <property type="match status" value="1"/>
</dbReference>
<dbReference type="SUPFAM" id="SSF144000">
    <property type="entry name" value="Oxysterol-binding protein-like"/>
    <property type="match status" value="1"/>
</dbReference>
<keyword evidence="10" id="KW-0143">Chaperone</keyword>
<dbReference type="GO" id="GO:0005635">
    <property type="term" value="C:nuclear envelope"/>
    <property type="evidence" value="ECO:0007669"/>
    <property type="project" value="TreeGrafter"/>
</dbReference>
<dbReference type="CDD" id="cd13292">
    <property type="entry name" value="PH_Osh1p_Osh2p_yeast"/>
    <property type="match status" value="1"/>
</dbReference>
<dbReference type="InterPro" id="IPR042272">
    <property type="entry name" value="ATP12_ATP_synth-F1-assembly_N"/>
</dbReference>
<feature type="compositionally biased region" description="Low complexity" evidence="14">
    <location>
        <begin position="485"/>
        <end position="500"/>
    </location>
</feature>
<dbReference type="SMART" id="SM00233">
    <property type="entry name" value="PH"/>
    <property type="match status" value="1"/>
</dbReference>
<dbReference type="Pfam" id="PF12796">
    <property type="entry name" value="Ank_2"/>
    <property type="match status" value="1"/>
</dbReference>
<feature type="compositionally biased region" description="Acidic residues" evidence="14">
    <location>
        <begin position="987"/>
        <end position="1001"/>
    </location>
</feature>
<keyword evidence="13" id="KW-0175">Coiled coil</keyword>
<gene>
    <name evidence="16" type="ORF">EK21DRAFT_68775</name>
</gene>
<dbReference type="InterPro" id="IPR011419">
    <property type="entry name" value="ATP12_ATP_synth-F1-assembly"/>
</dbReference>
<dbReference type="FunFam" id="2.30.29.30:FF:000061">
    <property type="entry name" value="Oxysterol binding protein 1"/>
    <property type="match status" value="1"/>
</dbReference>
<evidence type="ECO:0000256" key="2">
    <source>
        <dbReference type="ARBA" id="ARBA00008231"/>
    </source>
</evidence>
<dbReference type="PANTHER" id="PTHR10972:SF205">
    <property type="entry name" value="OXYSTEROL-BINDING PROTEIN 1"/>
    <property type="match status" value="1"/>
</dbReference>
<protein>
    <recommendedName>
        <fullName evidence="15">PH domain-containing protein</fullName>
    </recommendedName>
</protein>
<dbReference type="GO" id="GO:0043461">
    <property type="term" value="P:proton-transporting ATP synthase complex assembly"/>
    <property type="evidence" value="ECO:0007669"/>
    <property type="project" value="InterPro"/>
</dbReference>
<evidence type="ECO:0000256" key="10">
    <source>
        <dbReference type="ARBA" id="ARBA00023186"/>
    </source>
</evidence>
<dbReference type="InterPro" id="IPR001849">
    <property type="entry name" value="PH_domain"/>
</dbReference>
<sequence length="1594" mass="177215">MESLRPALTTLRLSASRSTYRPLHRCLHNSCTWQATPLPHPSVPGPPPGTPTPHPSDAAERVARKRRQAELLKQAQDVRSSSVPSQKPKAMLKKRFWKDVIVKETDDGLQVYLDSRPVRTPNKEILTVPPSKHQLATAIALEWDLLLGAQQALKTHYIPMTSLAARALDIERADAQGKAHVRNDVLKMLMRYLHTDTLLCWAPEKVMNDSLQNGKTLRQLQMETATPIITHLTTHIWPGVEIKPVLDPDSIVPLAQPEMTQQVIRGWLAGLPAFELAGLERAVLASKSLLVSVRLIHDWGEAFAQSRQAADAGRFGIEDAAEASSLEVRWQTGQWGEVEDTHDVEKEDLRRQLGAAIILVSGDSSYVIRAYARLQAESVAPIQITKRPSDSLDAEGAIPYTNAHSHKRSKSQKVKHMLGRVSSKNDITTTDQSDSSPPGSSAANSQHLSTSSHQVPGHQRSLSKKHRPHLSASMSNLGASTDGLSPSSPSYQQSPNSPTPKASSIEQSVKLFRVFESLRNGDTAAISKAIREQSAPSDGEEGRSSLSLPSTRTEGTSILHLAIQCAELPVIEFVLSNAKTGPDSPIDINGRDRDGNTPLHLAATLGRTPVVRMLLDQPGIIDSITNYNGQTPLDLARTPDIFQQLQLAKSIFIDTNVKKIHQLVLSGDLVTLEQVLQDGRIKSTIDVNGGELATDPVVMDAGGTLLHEAAKKKDVKLAQLLLLNGADPFRRDRKGKLPQDYTKDDRTRAILKRSPAAAAAQRGIQEKTILAGGSQGTAATDSGMGAKESREMKGYLKKWTNYTSGYKLRWFVLEDGVLSYYKHQDDTGSACRGAINMRIAKLYMDPQDKQRFEIQGKSSVKYHLKANHQVEAKRWYWALNNAIQWAKDEAREEEKRATQDNEALKQAKIEQLTSGGDNLSVTSSRMASSRNLAPASASLGVPPMQHETSSRTAVSIPEDNGSAYEPSMPGQDLGRDASHFGATTVADDMDDDDDYDDDESGAEVKPQSKDAFNITAQSAKLQLDLLTSVSAALQSEKSRNPTLQISDPTMLQALASYDSAIGNLKGLIGDLLRISRDRDAYWQYRLDREANVRRMWEESMAKVAKEQEELENRIGESEEKRRKTKRALREALEDFELAGAEPGPTFRAGDDHYVEAAEEPSQQKDIERKASFPSRQVKRKATIADIAADMSESESEDDEEFFDAVGAGEVEVIEMPQKAPERKESILPSTTEDPFERKHAEVATGFKGYEDGPRKKLAMDADDRPKISLWGILKSMIGKDMTKMTLPVSFNEPTSLLQRVAEDMEYTDLLDTAADRADSTERLLYVAAFAASEYASTIGRVAKPFNPLLAETYEYARPDKGYRFFIEQVSHHPPVGAAYAESKKWDYYIRNHTTGEVCQLDFKPRGWKASSAYQVAGKVLDAEGRVRWSMGGRWNDKIYARFTPGFEDVDIDKGGSKTKHDEDKAFLVWQAHGRPTGIPFNLTPFVVTLNDIPDKLRPVVAPTDTRLRPDQRAMEDGEYDFAATEKNRVEEKQRATRRQRETNGEHFVPRWFSKGKCETTGEDYWVFNHDYWQIRDKVAKGETKWENEGLEDIF</sequence>
<evidence type="ECO:0000313" key="16">
    <source>
        <dbReference type="EMBL" id="KAF2028883.1"/>
    </source>
</evidence>